<dbReference type="PANTHER" id="PTHR38926:SF5">
    <property type="entry name" value="F-BOX AND LEUCINE-RICH REPEAT PROTEIN 6"/>
    <property type="match status" value="1"/>
</dbReference>
<keyword evidence="3" id="KW-1185">Reference proteome</keyword>
<dbReference type="SUPFAM" id="SSF81383">
    <property type="entry name" value="F-box domain"/>
    <property type="match status" value="1"/>
</dbReference>
<organism evidence="2 3">
    <name type="scientific">Vitis vinifera</name>
    <name type="common">Grape</name>
    <dbReference type="NCBI Taxonomy" id="29760"/>
    <lineage>
        <taxon>Eukaryota</taxon>
        <taxon>Viridiplantae</taxon>
        <taxon>Streptophyta</taxon>
        <taxon>Embryophyta</taxon>
        <taxon>Tracheophyta</taxon>
        <taxon>Spermatophyta</taxon>
        <taxon>Magnoliopsida</taxon>
        <taxon>eudicotyledons</taxon>
        <taxon>Gunneridae</taxon>
        <taxon>Pentapetalae</taxon>
        <taxon>rosids</taxon>
        <taxon>Vitales</taxon>
        <taxon>Vitaceae</taxon>
        <taxon>Viteae</taxon>
        <taxon>Vitis</taxon>
    </lineage>
</organism>
<accession>A0ABY9DVP8</accession>
<dbReference type="Gene3D" id="1.20.1280.50">
    <property type="match status" value="1"/>
</dbReference>
<dbReference type="PANTHER" id="PTHR38926">
    <property type="entry name" value="F-BOX DOMAIN CONTAINING PROTEIN, EXPRESSED"/>
    <property type="match status" value="1"/>
</dbReference>
<dbReference type="InterPro" id="IPR036047">
    <property type="entry name" value="F-box-like_dom_sf"/>
</dbReference>
<dbReference type="InterPro" id="IPR001810">
    <property type="entry name" value="F-box_dom"/>
</dbReference>
<name>A0ABY9DVP8_VITVI</name>
<dbReference type="SUPFAM" id="SSF52047">
    <property type="entry name" value="RNI-like"/>
    <property type="match status" value="1"/>
</dbReference>
<evidence type="ECO:0000259" key="1">
    <source>
        <dbReference type="Pfam" id="PF00646"/>
    </source>
</evidence>
<sequence>MDDKYMIFLKLWPVLYCGILIYAQYSNHLQLVSEWVATSELGQCRWADFEVDSNLFPSPRAMNRTLSALPPTLKPFASVSHQLQIMDATSVAVHCYWNGRVKKESKDVDYEGDNVSMMPINLNYGTTYPISSREYKPIPIKNDEAVKLMLEVPIRSGVSCVEIYLESNAVSFPVEANATANVQTSPSIRLLEQESNAVYGVNDGLADKFLSKDGYGNTSIRRLLTCIIVRNYGEASSKNSNDFPTYDDKEMGGRKWEDLNMDCLVNVFHKVGIESLLLDVPRVCKSWHKASLDPKCWESLIFPEDIRCKIWDNGRFSKRLMMEYQENFSSTAFIKFVIDRSRGRATALGLPGCCTEEALEYAANECPELKTLKLNADLPNKQRRIIPRLIPKWKNLEVLVLDRRHRMRGILAQIALHCNNFMRLSAPGINVGYWEASAIVTLLPNLRYLVLKGATIRQKRVVMILQGCKQLVHLDVRGCTGFDEDDAEILELASHIPSFMCEVISLPLLCLDLSPASATDGSTNTAVYAQGIWEINSAPYVCKTWHEASLDPKCWEDLAFPEHIDLMMEVTERLGGISRTAFIRAIVDRSGRHATSIMLSNDFSIEALECPALKSLALHHPMAHQKAVVISNQISKWGNLETATLMRACHMKKIVPLISLHCKNFTDLRAPQSYIGEDEASLVVTHLPKIKHLSLKGSTIEGETLVMIILGCKELASLDARDCTGFKADDAGILQLASHIPAFKCEGSRDFKNYRHRLVNGVPQQDLEEGHIDIEWDCLFHNFG</sequence>
<gene>
    <name evidence="2" type="ORF">VitviT2T_029283</name>
</gene>
<dbReference type="EMBL" id="CP126665">
    <property type="protein sequence ID" value="WKA11824.1"/>
    <property type="molecule type" value="Genomic_DNA"/>
</dbReference>
<dbReference type="Gene3D" id="3.80.10.10">
    <property type="entry name" value="Ribonuclease Inhibitor"/>
    <property type="match status" value="2"/>
</dbReference>
<reference evidence="2 3" key="1">
    <citation type="journal article" date="2023" name="Hortic Res">
        <title>The complete reference genome for grapevine (Vitis vinifera L.) genetics and breeding.</title>
        <authorList>
            <person name="Shi X."/>
            <person name="Cao S."/>
            <person name="Wang X."/>
            <person name="Huang S."/>
            <person name="Wang Y."/>
            <person name="Liu Z."/>
            <person name="Liu W."/>
            <person name="Leng X."/>
            <person name="Peng Y."/>
            <person name="Wang N."/>
            <person name="Wang Y."/>
            <person name="Ma Z."/>
            <person name="Xu X."/>
            <person name="Zhang F."/>
            <person name="Xue H."/>
            <person name="Zhong H."/>
            <person name="Wang Y."/>
            <person name="Zhang K."/>
            <person name="Velt A."/>
            <person name="Avia K."/>
            <person name="Holtgrawe D."/>
            <person name="Grimplet J."/>
            <person name="Matus J.T."/>
            <person name="Ware D."/>
            <person name="Wu X."/>
            <person name="Wang H."/>
            <person name="Liu C."/>
            <person name="Fang Y."/>
            <person name="Rustenholz C."/>
            <person name="Cheng Z."/>
            <person name="Xiao H."/>
            <person name="Zhou Y."/>
        </authorList>
    </citation>
    <scope>NUCLEOTIDE SEQUENCE [LARGE SCALE GENOMIC DNA]</scope>
    <source>
        <strain evidence="3">cv. Pinot noir / PN40024</strain>
        <tissue evidence="2">Leaf</tissue>
    </source>
</reference>
<protein>
    <recommendedName>
        <fullName evidence="1">F-box domain-containing protein</fullName>
    </recommendedName>
</protein>
<dbReference type="InterPro" id="IPR032675">
    <property type="entry name" value="LRR_dom_sf"/>
</dbReference>
<feature type="domain" description="F-box" evidence="1">
    <location>
        <begin position="256"/>
        <end position="298"/>
    </location>
</feature>
<evidence type="ECO:0000313" key="2">
    <source>
        <dbReference type="EMBL" id="WKA11824.1"/>
    </source>
</evidence>
<dbReference type="Pfam" id="PF00646">
    <property type="entry name" value="F-box"/>
    <property type="match status" value="1"/>
</dbReference>
<dbReference type="Proteomes" id="UP001227230">
    <property type="component" value="Chromosome 18"/>
</dbReference>
<evidence type="ECO:0000313" key="3">
    <source>
        <dbReference type="Proteomes" id="UP001227230"/>
    </source>
</evidence>
<proteinExistence type="predicted"/>